<keyword evidence="2" id="KW-1003">Cell membrane</keyword>
<feature type="domain" description="DUF202" evidence="7">
    <location>
        <begin position="21"/>
        <end position="93"/>
    </location>
</feature>
<dbReference type="Pfam" id="PF02656">
    <property type="entry name" value="DUF202"/>
    <property type="match status" value="1"/>
</dbReference>
<feature type="transmembrane region" description="Helical" evidence="6">
    <location>
        <begin position="69"/>
        <end position="89"/>
    </location>
</feature>
<dbReference type="EMBL" id="QYUN01000002">
    <property type="protein sequence ID" value="RJG05716.1"/>
    <property type="molecule type" value="Genomic_DNA"/>
</dbReference>
<gene>
    <name evidence="8" type="ORF">D3870_06520</name>
</gene>
<reference evidence="8 9" key="1">
    <citation type="submission" date="2018-09" db="EMBL/GenBank/DDBJ databases">
        <authorList>
            <person name="Zhu H."/>
        </authorList>
    </citation>
    <scope>NUCLEOTIDE SEQUENCE [LARGE SCALE GENOMIC DNA]</scope>
    <source>
        <strain evidence="8 9">K2R10-39</strain>
    </source>
</reference>
<dbReference type="InterPro" id="IPR003807">
    <property type="entry name" value="DUF202"/>
</dbReference>
<dbReference type="GO" id="GO:0005886">
    <property type="term" value="C:plasma membrane"/>
    <property type="evidence" value="ECO:0007669"/>
    <property type="project" value="UniProtKB-SubCell"/>
</dbReference>
<dbReference type="InterPro" id="IPR052053">
    <property type="entry name" value="IM_YidH-like"/>
</dbReference>
<keyword evidence="4 6" id="KW-1133">Transmembrane helix</keyword>
<evidence type="ECO:0000256" key="3">
    <source>
        <dbReference type="ARBA" id="ARBA00022692"/>
    </source>
</evidence>
<evidence type="ECO:0000256" key="2">
    <source>
        <dbReference type="ARBA" id="ARBA00022475"/>
    </source>
</evidence>
<dbReference type="PANTHER" id="PTHR34187">
    <property type="entry name" value="FGR18P"/>
    <property type="match status" value="1"/>
</dbReference>
<dbReference type="Proteomes" id="UP000285190">
    <property type="component" value="Unassembled WGS sequence"/>
</dbReference>
<evidence type="ECO:0000256" key="6">
    <source>
        <dbReference type="SAM" id="Phobius"/>
    </source>
</evidence>
<proteinExistence type="predicted"/>
<accession>A0A418WZS9</accession>
<keyword evidence="5 6" id="KW-0472">Membrane</keyword>
<name>A0A418WZS9_9BURK</name>
<dbReference type="PANTHER" id="PTHR34187:SF2">
    <property type="entry name" value="DUF202 DOMAIN-CONTAINING PROTEIN"/>
    <property type="match status" value="1"/>
</dbReference>
<protein>
    <submittedName>
        <fullName evidence="8">DUF202 domain-containing protein</fullName>
    </submittedName>
</protein>
<feature type="transmembrane region" description="Helical" evidence="6">
    <location>
        <begin position="109"/>
        <end position="127"/>
    </location>
</feature>
<feature type="transmembrane region" description="Helical" evidence="6">
    <location>
        <begin position="27"/>
        <end position="48"/>
    </location>
</feature>
<evidence type="ECO:0000256" key="5">
    <source>
        <dbReference type="ARBA" id="ARBA00023136"/>
    </source>
</evidence>
<evidence type="ECO:0000259" key="7">
    <source>
        <dbReference type="Pfam" id="PF02656"/>
    </source>
</evidence>
<evidence type="ECO:0000313" key="8">
    <source>
        <dbReference type="EMBL" id="RJG05716.1"/>
    </source>
</evidence>
<evidence type="ECO:0000256" key="4">
    <source>
        <dbReference type="ARBA" id="ARBA00022989"/>
    </source>
</evidence>
<evidence type="ECO:0000313" key="9">
    <source>
        <dbReference type="Proteomes" id="UP000285190"/>
    </source>
</evidence>
<organism evidence="8 9">
    <name type="scientific">Noviherbaspirillum cavernae</name>
    <dbReference type="NCBI Taxonomy" id="2320862"/>
    <lineage>
        <taxon>Bacteria</taxon>
        <taxon>Pseudomonadati</taxon>
        <taxon>Pseudomonadota</taxon>
        <taxon>Betaproteobacteria</taxon>
        <taxon>Burkholderiales</taxon>
        <taxon>Oxalobacteraceae</taxon>
        <taxon>Noviherbaspirillum</taxon>
    </lineage>
</organism>
<comment type="caution">
    <text evidence="8">The sequence shown here is derived from an EMBL/GenBank/DDBJ whole genome shotgun (WGS) entry which is preliminary data.</text>
</comment>
<evidence type="ECO:0000256" key="1">
    <source>
        <dbReference type="ARBA" id="ARBA00004651"/>
    </source>
</evidence>
<dbReference type="OrthoDB" id="582337at2"/>
<keyword evidence="9" id="KW-1185">Reference proteome</keyword>
<dbReference type="RefSeq" id="WP_119737653.1">
    <property type="nucleotide sequence ID" value="NZ_QYUN01000002.1"/>
</dbReference>
<comment type="subcellular location">
    <subcellularLocation>
        <location evidence="1">Cell membrane</location>
        <topology evidence="1">Multi-pass membrane protein</topology>
    </subcellularLocation>
</comment>
<sequence length="129" mass="14376">MSSLPDSAESAGIKPHVSEQLANERTFLAWLRTSVSLISFGITINRFSLYLIQSQEIGRQRAPLHDIELTGIGMVIAGILMIGFAALHYSAVSKSIDRGEYRVYRGPVYVTSILVMILGAVSLYWLFRR</sequence>
<dbReference type="AlphaFoldDB" id="A0A418WZS9"/>
<keyword evidence="3 6" id="KW-0812">Transmembrane</keyword>